<evidence type="ECO:0000313" key="5">
    <source>
        <dbReference type="Proteomes" id="UP000517759"/>
    </source>
</evidence>
<feature type="transmembrane region" description="Helical" evidence="2">
    <location>
        <begin position="45"/>
        <end position="65"/>
    </location>
</feature>
<reference evidence="6" key="2">
    <citation type="journal article" date="2019" name="Int. J. Syst. Evol. Microbiol.">
        <title>The Global Catalogue of Microorganisms (GCM) 10K type strain sequencing project: providing services to taxonomists for standard genome sequencing and annotation.</title>
        <authorList>
            <consortium name="The Broad Institute Genomics Platform"/>
            <consortium name="The Broad Institute Genome Sequencing Center for Infectious Disease"/>
            <person name="Wu L."/>
            <person name="Ma J."/>
        </authorList>
    </citation>
    <scope>NUCLEOTIDE SEQUENCE [LARGE SCALE GENOMIC DNA]</scope>
    <source>
        <strain evidence="6">NBRC 107710</strain>
    </source>
</reference>
<dbReference type="EMBL" id="BSPG01000026">
    <property type="protein sequence ID" value="GLS45705.1"/>
    <property type="molecule type" value="Genomic_DNA"/>
</dbReference>
<organism evidence="4 5">
    <name type="scientific">Methylobacterium brachythecii</name>
    <dbReference type="NCBI Taxonomy" id="1176177"/>
    <lineage>
        <taxon>Bacteria</taxon>
        <taxon>Pseudomonadati</taxon>
        <taxon>Pseudomonadota</taxon>
        <taxon>Alphaproteobacteria</taxon>
        <taxon>Hyphomicrobiales</taxon>
        <taxon>Methylobacteriaceae</taxon>
        <taxon>Methylobacterium</taxon>
    </lineage>
</organism>
<evidence type="ECO:0000313" key="6">
    <source>
        <dbReference type="Proteomes" id="UP001156881"/>
    </source>
</evidence>
<name>A0A7W6AKW5_9HYPH</name>
<evidence type="ECO:0000313" key="4">
    <source>
        <dbReference type="EMBL" id="MBB3903059.1"/>
    </source>
</evidence>
<dbReference type="RefSeq" id="WP_183505615.1">
    <property type="nucleotide sequence ID" value="NZ_BSPG01000026.1"/>
</dbReference>
<dbReference type="EMBL" id="JACIDN010000004">
    <property type="protein sequence ID" value="MBB3903059.1"/>
    <property type="molecule type" value="Genomic_DNA"/>
</dbReference>
<keyword evidence="2" id="KW-1133">Transmembrane helix</keyword>
<sequence>MDQETAHSLLEEAVTGKAATGKPARGPETPPERPRKASGRVRRRCMIGAVLLVFLLGLGTGLAVLRLSQGPLHIEGMSERVAAGLAGSIGPGWRVDLKDSSLELDSENSLALRVAGLDVFNPDGALVVSAPLAVVSIDTWGLMKFSVQPRSIEFRDLRMTALVHRDGSIAFAASSPTETAAVKPHTLPSVDPARGTVSPVSAAVASIFGVVLDSAGVVGALDRAKITNGRLTLIDDDARERAVFERVNGLFRRDATRDARIFELRIDGPHGEWRFGGDVHEEGGGRRSGTITLDDLPVTDMLLLGGMSKLPVETDLKVSGSADVAINAGRIESMKVGVHSSAGNLLIEEKDFNPVTIETLNAAASWDEANRALKLDSLDYAGAGNSVQLQGAFAQSPNGAPTDWTLSFGGSNAVLRGATPADAPVKVAEIKGHLTGREGGISIDEFSMRGEKLNGTITGTIGTSRDDDGVTLRIKADHTEGRLALRLWPEHVAPAVRYYLVDYLVGGQVDATEIVVDLSGAEMASALQGAPLPDKSLHVDVAVSGAGLTVSRDAPPIGHARLTGVITGRSTTINGASADIRLADNRTLGISDGSFTVRDPQPGNVLAQIGLRLGGGADAIAALLQTKMFKGLSGTDFDPANIKGRADLRIDFPLNLKHVPDIADIPVTLNGALTDLTVDKAFGKERFEQGRFALNYDRSGFTMKGDGRVLGAPLTIDLRQPKPGAPGEALVSLVLDETLRAKKGFPVAPQLSGPIPARLTVPIGRPGPGKPPIRVEADLTKAGIEGLLPGWSKAAGKPGKLAFTLAENQSGGSDLRDIVLDASPALARGSAAITADGGFDRAEISSLKLSPGDDMRVSVDHSSGVYRVAVKGQVADARPFLKTLTSPDSKKGKDKDGKDVEADIALNILTGYNGEVLTNANLKLTMRDGDIRNAQVKGRFGSAPLTASIKPERGQPLLQVESDDSGATLRFFDVYKRMYGGKLDLSLFLNDGPQAGGVKVKNFVLRDEPALSRIMASSPAAGDAVDARGRRVAAASDVGFDRMRANFQRSGARISFSDAVISNAAMGFTMGGWLDTAKERTQIDGTFVPLYALNNVVAHVPIVGPLLAGDRNEGLFGVNFAVSGAIAKPTVSVNPLSAVAPGFLRQLFGAGRGGGSDASANGLPER</sequence>
<evidence type="ECO:0000313" key="3">
    <source>
        <dbReference type="EMBL" id="GLS45705.1"/>
    </source>
</evidence>
<accession>A0A7W6AKW5</accession>
<feature type="region of interest" description="Disordered" evidence="1">
    <location>
        <begin position="1"/>
        <end position="40"/>
    </location>
</feature>
<keyword evidence="2" id="KW-0812">Transmembrane</keyword>
<dbReference type="AlphaFoldDB" id="A0A7W6AKW5"/>
<comment type="caution">
    <text evidence="4">The sequence shown here is derived from an EMBL/GenBank/DDBJ whole genome shotgun (WGS) entry which is preliminary data.</text>
</comment>
<evidence type="ECO:0000256" key="2">
    <source>
        <dbReference type="SAM" id="Phobius"/>
    </source>
</evidence>
<protein>
    <recommendedName>
        <fullName evidence="7">DUF3971 domain-containing protein</fullName>
    </recommendedName>
</protein>
<gene>
    <name evidence="3" type="ORF">GCM10007884_36960</name>
    <name evidence="4" type="ORF">GGR33_002561</name>
</gene>
<reference evidence="3" key="4">
    <citation type="submission" date="2023-01" db="EMBL/GenBank/DDBJ databases">
        <title>Draft genome sequence of Methylobacterium brachythecii strain NBRC 107710.</title>
        <authorList>
            <person name="Sun Q."/>
            <person name="Mori K."/>
        </authorList>
    </citation>
    <scope>NUCLEOTIDE SEQUENCE</scope>
    <source>
        <strain evidence="3">NBRC 107710</strain>
    </source>
</reference>
<keyword evidence="2" id="KW-0472">Membrane</keyword>
<reference evidence="4 5" key="3">
    <citation type="submission" date="2020-08" db="EMBL/GenBank/DDBJ databases">
        <title>Genomic Encyclopedia of Type Strains, Phase IV (KMG-IV): sequencing the most valuable type-strain genomes for metagenomic binning, comparative biology and taxonomic classification.</title>
        <authorList>
            <person name="Goeker M."/>
        </authorList>
    </citation>
    <scope>NUCLEOTIDE SEQUENCE [LARGE SCALE GENOMIC DNA]</scope>
    <source>
        <strain evidence="4 5">DSM 24105</strain>
    </source>
</reference>
<keyword evidence="6" id="KW-1185">Reference proteome</keyword>
<evidence type="ECO:0000256" key="1">
    <source>
        <dbReference type="SAM" id="MobiDB-lite"/>
    </source>
</evidence>
<evidence type="ECO:0008006" key="7">
    <source>
        <dbReference type="Google" id="ProtNLM"/>
    </source>
</evidence>
<dbReference type="Proteomes" id="UP001156881">
    <property type="component" value="Unassembled WGS sequence"/>
</dbReference>
<reference evidence="3" key="1">
    <citation type="journal article" date="2014" name="Int. J. Syst. Evol. Microbiol.">
        <title>Complete genome of a new Firmicutes species belonging to the dominant human colonic microbiota ('Ruminococcus bicirculans') reveals two chromosomes and a selective capacity to utilize plant glucans.</title>
        <authorList>
            <consortium name="NISC Comparative Sequencing Program"/>
            <person name="Wegmann U."/>
            <person name="Louis P."/>
            <person name="Goesmann A."/>
            <person name="Henrissat B."/>
            <person name="Duncan S.H."/>
            <person name="Flint H.J."/>
        </authorList>
    </citation>
    <scope>NUCLEOTIDE SEQUENCE</scope>
    <source>
        <strain evidence="3">NBRC 107710</strain>
    </source>
</reference>
<proteinExistence type="predicted"/>
<dbReference type="Proteomes" id="UP000517759">
    <property type="component" value="Unassembled WGS sequence"/>
</dbReference>